<protein>
    <submittedName>
        <fullName evidence="1">Uncharacterized protein</fullName>
    </submittedName>
</protein>
<name>A0A1F4PN51_UNCK3</name>
<reference evidence="1 2" key="1">
    <citation type="journal article" date="2016" name="Nat. Commun.">
        <title>Thousands of microbial genomes shed light on interconnected biogeochemical processes in an aquifer system.</title>
        <authorList>
            <person name="Anantharaman K."/>
            <person name="Brown C.T."/>
            <person name="Hug L.A."/>
            <person name="Sharon I."/>
            <person name="Castelle C.J."/>
            <person name="Probst A.J."/>
            <person name="Thomas B.C."/>
            <person name="Singh A."/>
            <person name="Wilkins M.J."/>
            <person name="Karaoz U."/>
            <person name="Brodie E.L."/>
            <person name="Williams K.H."/>
            <person name="Hubbard S.S."/>
            <person name="Banfield J.F."/>
        </authorList>
    </citation>
    <scope>NUCLEOTIDE SEQUENCE [LARGE SCALE GENOMIC DNA]</scope>
</reference>
<dbReference type="Proteomes" id="UP000179010">
    <property type="component" value="Unassembled WGS sequence"/>
</dbReference>
<dbReference type="EMBL" id="METE01000011">
    <property type="protein sequence ID" value="OGB85026.1"/>
    <property type="molecule type" value="Genomic_DNA"/>
</dbReference>
<evidence type="ECO:0000313" key="2">
    <source>
        <dbReference type="Proteomes" id="UP000179010"/>
    </source>
</evidence>
<sequence>MNKWFRFDWLQITAVALLAIMGVALNGVMSVGERGRIVTMASSEGVLMIERLDEQPLKLVQGYSNQLVGQFLLTSDVDSVDVSKIVFAPAGNIGSTVFKYPKLFPIKIRVGDEIVAETDLWQRSNESNALRATARLTSPITVSPNQPLKFDVLVDISPWSAGKTFGVAIMSIGAETIVETDMPAYSKTFRIFRKNY</sequence>
<proteinExistence type="predicted"/>
<evidence type="ECO:0000313" key="1">
    <source>
        <dbReference type="EMBL" id="OGB85026.1"/>
    </source>
</evidence>
<accession>A0A1F4PN51</accession>
<gene>
    <name evidence="1" type="ORF">A2994_00205</name>
</gene>
<organism evidence="1 2">
    <name type="scientific">candidate division Kazan bacterium RIFCSPLOWO2_01_FULL_48_13</name>
    <dbReference type="NCBI Taxonomy" id="1798539"/>
    <lineage>
        <taxon>Bacteria</taxon>
        <taxon>Bacteria division Kazan-3B-28</taxon>
    </lineage>
</organism>
<comment type="caution">
    <text evidence="1">The sequence shown here is derived from an EMBL/GenBank/DDBJ whole genome shotgun (WGS) entry which is preliminary data.</text>
</comment>
<dbReference type="AlphaFoldDB" id="A0A1F4PN51"/>
<dbReference type="STRING" id="1798539.A2994_00205"/>